<dbReference type="AlphaFoldDB" id="A0A2R4CCG5"/>
<organism evidence="1 2">
    <name type="scientific">Pseudoduganella armeniaca</name>
    <dbReference type="NCBI Taxonomy" id="2072590"/>
    <lineage>
        <taxon>Bacteria</taxon>
        <taxon>Pseudomonadati</taxon>
        <taxon>Pseudomonadota</taxon>
        <taxon>Betaproteobacteria</taxon>
        <taxon>Burkholderiales</taxon>
        <taxon>Oxalobacteraceae</taxon>
        <taxon>Telluria group</taxon>
        <taxon>Pseudoduganella</taxon>
    </lineage>
</organism>
<proteinExistence type="predicted"/>
<name>A0A2R4CCG5_9BURK</name>
<evidence type="ECO:0000313" key="2">
    <source>
        <dbReference type="Proteomes" id="UP000240505"/>
    </source>
</evidence>
<evidence type="ECO:0000313" key="1">
    <source>
        <dbReference type="EMBL" id="AVR97252.1"/>
    </source>
</evidence>
<reference evidence="1 2" key="1">
    <citation type="submission" date="2018-03" db="EMBL/GenBank/DDBJ databases">
        <title>Massilia armeniaca sp. nov., isolated from desert soil.</title>
        <authorList>
            <person name="Huang H."/>
            <person name="Ren M."/>
        </authorList>
    </citation>
    <scope>NUCLEOTIDE SEQUENCE [LARGE SCALE GENOMIC DNA]</scope>
    <source>
        <strain evidence="1 2">ZMN-3</strain>
    </source>
</reference>
<keyword evidence="2" id="KW-1185">Reference proteome</keyword>
<sequence length="350" mass="36499">MRGWPPPSNRRWPMIEALMAHMALYPNAAAPAQALFVIHDDAGVPLVLRVDGAGRLLLARDGDPAQVEAVAGFIVRAADIRQAGDGALAIALALSTGAGDALYVGAGIPAGQDHAGWRVRLAGLAPCPGLPAGTRVTRLAFGPLLAGAPPLLLVGASVHGTPRTWYCNAATPALGVHPLTLPASARGAPAHAVGTYRLPGVWALRHDELRFTSFSGAFGWQVDVAYPNLPCGTSSVLLAAGSMPNVPDVFAAGDVIVVYRGSNPVPQRVAAVAGARLRWSARNEVGEYLAYADEEGAMWLLARAARGPWRDPLPLAPGHAVLALRDDGTIHVAEHNQRGVVLRRLAALGE</sequence>
<protein>
    <submittedName>
        <fullName evidence="1">Uncharacterized protein</fullName>
    </submittedName>
</protein>
<gene>
    <name evidence="1" type="ORF">C9I28_17600</name>
</gene>
<dbReference type="EMBL" id="CP028324">
    <property type="protein sequence ID" value="AVR97252.1"/>
    <property type="molecule type" value="Genomic_DNA"/>
</dbReference>
<dbReference type="KEGG" id="masz:C9I28_17600"/>
<dbReference type="Proteomes" id="UP000240505">
    <property type="component" value="Chromosome"/>
</dbReference>
<accession>A0A2R4CCG5</accession>